<keyword evidence="3" id="KW-0378">Hydrolase</keyword>
<evidence type="ECO:0000313" key="7">
    <source>
        <dbReference type="EMBL" id="VEG55494.1"/>
    </source>
</evidence>
<dbReference type="InterPro" id="IPR029058">
    <property type="entry name" value="AB_hydrolase_fold"/>
</dbReference>
<dbReference type="GO" id="GO:0008610">
    <property type="term" value="P:lipid biosynthetic process"/>
    <property type="evidence" value="ECO:0007669"/>
    <property type="project" value="TreeGrafter"/>
</dbReference>
<dbReference type="Gene3D" id="3.40.50.1820">
    <property type="entry name" value="alpha/beta hydrolase"/>
    <property type="match status" value="1"/>
</dbReference>
<organism evidence="7 8">
    <name type="scientific">Mycolicibacterium aurum</name>
    <name type="common">Mycobacterium aurum</name>
    <dbReference type="NCBI Taxonomy" id="1791"/>
    <lineage>
        <taxon>Bacteria</taxon>
        <taxon>Bacillati</taxon>
        <taxon>Actinomycetota</taxon>
        <taxon>Actinomycetes</taxon>
        <taxon>Mycobacteriales</taxon>
        <taxon>Mycobacteriaceae</taxon>
        <taxon>Mycolicibacterium</taxon>
    </lineage>
</organism>
<dbReference type="AlphaFoldDB" id="A0A448ISZ6"/>
<feature type="domain" description="Thioesterase TesA-like" evidence="6">
    <location>
        <begin position="23"/>
        <end position="241"/>
    </location>
</feature>
<evidence type="ECO:0000256" key="2">
    <source>
        <dbReference type="ARBA" id="ARBA00015007"/>
    </source>
</evidence>
<dbReference type="Proteomes" id="UP000279306">
    <property type="component" value="Chromosome"/>
</dbReference>
<evidence type="ECO:0000313" key="8">
    <source>
        <dbReference type="Proteomes" id="UP000279306"/>
    </source>
</evidence>
<keyword evidence="8" id="KW-1185">Reference proteome</keyword>
<dbReference type="STRING" id="1791.GCA_001049355_01163"/>
<sequence length="247" mass="26262">MTGGSGAAEQTAQTAQPKLFIFPHAGGSAQYYVPFSKTFTTDVKRIAVQYPGQRGKQDFASFTSLPALADEVCRMVSPDKDHGGPVSFFGHSMGGLLAFEVARRFEEAGRPLAALFVSAVAAPGLVGYDDIPDTDDGLLAAVSTMTGANPEFMNNPEFAAAILPTLRGLKAIANYTCPPEVTLSCPIHAFYGDDDEIATAEKVAPWAARTTAEFTMRDFKGHHFYLNDHLGDLVPVVEAAIGARAVS</sequence>
<dbReference type="KEGG" id="mauu:NCTC10437_03025"/>
<proteinExistence type="inferred from homology"/>
<evidence type="ECO:0000256" key="3">
    <source>
        <dbReference type="ARBA" id="ARBA00022801"/>
    </source>
</evidence>
<keyword evidence="4" id="KW-0843">Virulence</keyword>
<keyword evidence="7" id="KW-0436">Ligase</keyword>
<dbReference type="GO" id="GO:0016874">
    <property type="term" value="F:ligase activity"/>
    <property type="evidence" value="ECO:0007669"/>
    <property type="project" value="UniProtKB-KW"/>
</dbReference>
<protein>
    <recommendedName>
        <fullName evidence="2">Thioesterase TesA</fullName>
    </recommendedName>
</protein>
<reference evidence="7 8" key="1">
    <citation type="submission" date="2018-12" db="EMBL/GenBank/DDBJ databases">
        <authorList>
            <consortium name="Pathogen Informatics"/>
        </authorList>
    </citation>
    <scope>NUCLEOTIDE SEQUENCE [LARGE SCALE GENOMIC DNA]</scope>
    <source>
        <strain evidence="7 8">NCTC10437</strain>
    </source>
</reference>
<dbReference type="InterPro" id="IPR020802">
    <property type="entry name" value="TesA-like"/>
</dbReference>
<name>A0A448ISZ6_MYCAU</name>
<dbReference type="EMBL" id="LR134356">
    <property type="protein sequence ID" value="VEG55494.1"/>
    <property type="molecule type" value="Genomic_DNA"/>
</dbReference>
<dbReference type="PANTHER" id="PTHR11487:SF0">
    <property type="entry name" value="S-ACYL FATTY ACID SYNTHASE THIOESTERASE, MEDIUM CHAIN"/>
    <property type="match status" value="1"/>
</dbReference>
<evidence type="ECO:0000256" key="1">
    <source>
        <dbReference type="ARBA" id="ARBA00007169"/>
    </source>
</evidence>
<evidence type="ECO:0000256" key="4">
    <source>
        <dbReference type="ARBA" id="ARBA00023026"/>
    </source>
</evidence>
<dbReference type="SMART" id="SM00824">
    <property type="entry name" value="PKS_TE"/>
    <property type="match status" value="1"/>
</dbReference>
<dbReference type="GO" id="GO:0047617">
    <property type="term" value="F:fatty acyl-CoA hydrolase activity"/>
    <property type="evidence" value="ECO:0007669"/>
    <property type="project" value="RHEA"/>
</dbReference>
<gene>
    <name evidence="7" type="primary">mbtB_1</name>
    <name evidence="7" type="ORF">NCTC10437_03025</name>
</gene>
<dbReference type="PANTHER" id="PTHR11487">
    <property type="entry name" value="THIOESTERASE"/>
    <property type="match status" value="1"/>
</dbReference>
<dbReference type="InterPro" id="IPR001031">
    <property type="entry name" value="Thioesterase"/>
</dbReference>
<dbReference type="OrthoDB" id="8480037at2"/>
<accession>A0A448ISZ6</accession>
<dbReference type="InterPro" id="IPR012223">
    <property type="entry name" value="TEII"/>
</dbReference>
<dbReference type="Pfam" id="PF00975">
    <property type="entry name" value="Thioesterase"/>
    <property type="match status" value="1"/>
</dbReference>
<evidence type="ECO:0000256" key="5">
    <source>
        <dbReference type="ARBA" id="ARBA00024293"/>
    </source>
</evidence>
<dbReference type="SUPFAM" id="SSF53474">
    <property type="entry name" value="alpha/beta-Hydrolases"/>
    <property type="match status" value="1"/>
</dbReference>
<evidence type="ECO:0000259" key="6">
    <source>
        <dbReference type="SMART" id="SM00824"/>
    </source>
</evidence>
<comment type="catalytic activity">
    <reaction evidence="5">
        <text>a fatty acyl-CoA + H2O = a fatty acid + CoA + H(+)</text>
        <dbReference type="Rhea" id="RHEA:16781"/>
        <dbReference type="ChEBI" id="CHEBI:15377"/>
        <dbReference type="ChEBI" id="CHEBI:15378"/>
        <dbReference type="ChEBI" id="CHEBI:28868"/>
        <dbReference type="ChEBI" id="CHEBI:57287"/>
        <dbReference type="ChEBI" id="CHEBI:77636"/>
    </reaction>
</comment>
<comment type="similarity">
    <text evidence="1">Belongs to the thioesterase family.</text>
</comment>
<dbReference type="RefSeq" id="WP_048631099.1">
    <property type="nucleotide sequence ID" value="NZ_CVQQ01000002.1"/>
</dbReference>